<dbReference type="EMBL" id="FNSN01000004">
    <property type="protein sequence ID" value="SEC91325.1"/>
    <property type="molecule type" value="Genomic_DNA"/>
</dbReference>
<evidence type="ECO:0000313" key="1">
    <source>
        <dbReference type="EMBL" id="SEC91325.1"/>
    </source>
</evidence>
<gene>
    <name evidence="1" type="ORF">SAMN04489745_3498</name>
</gene>
<organism evidence="1 2">
    <name type="scientific">Arthrobacter woluwensis</name>
    <dbReference type="NCBI Taxonomy" id="156980"/>
    <lineage>
        <taxon>Bacteria</taxon>
        <taxon>Bacillati</taxon>
        <taxon>Actinomycetota</taxon>
        <taxon>Actinomycetes</taxon>
        <taxon>Micrococcales</taxon>
        <taxon>Micrococcaceae</taxon>
        <taxon>Arthrobacter</taxon>
    </lineage>
</organism>
<evidence type="ECO:0000313" key="2">
    <source>
        <dbReference type="Proteomes" id="UP000182652"/>
    </source>
</evidence>
<dbReference type="STRING" id="156980.SAMN04489745_3498"/>
<reference evidence="1 2" key="1">
    <citation type="submission" date="2016-10" db="EMBL/GenBank/DDBJ databases">
        <authorList>
            <person name="de Groot N.N."/>
        </authorList>
    </citation>
    <scope>NUCLEOTIDE SEQUENCE [LARGE SCALE GENOMIC DNA]</scope>
    <source>
        <strain evidence="1 2">DSM 10495</strain>
    </source>
</reference>
<dbReference type="AlphaFoldDB" id="A0A1H4WDJ1"/>
<proteinExistence type="predicted"/>
<name>A0A1H4WDJ1_9MICC</name>
<accession>A0A1H4WDJ1</accession>
<keyword evidence="2" id="KW-1185">Reference proteome</keyword>
<dbReference type="Proteomes" id="UP000182652">
    <property type="component" value="Unassembled WGS sequence"/>
</dbReference>
<sequence>MVRVVGTPEVVWDGVETISVNVQFVATDHRRFAGTGPNDISGSGVARLPITDGGLVIPPTTVADTNWSNNPSFEVDTSGWVGVGGALTRETVSPPAWIVGTAWGRLTTGSGATRPGVLAASSTDQRVNLSPGTGRRCRC</sequence>
<protein>
    <submittedName>
        <fullName evidence="1">Uncharacterized protein</fullName>
    </submittedName>
</protein>